<evidence type="ECO:0000313" key="2">
    <source>
        <dbReference type="EMBL" id="AJI23390.1"/>
    </source>
</evidence>
<dbReference type="EMBL" id="CP009920">
    <property type="protein sequence ID" value="AJI23390.1"/>
    <property type="molecule type" value="Genomic_DNA"/>
</dbReference>
<gene>
    <name evidence="2" type="ORF">BG04_2573</name>
</gene>
<organism evidence="2 3">
    <name type="scientific">Priestia megaterium (strain ATCC 14581 / DSM 32 / CCUG 1817 / JCM 2506 / NBRC 15308 / NCIMB 9376 / NCTC 10342 / NRRL B-14308 / VKM B-512 / Ford 19)</name>
    <name type="common">Bacillus megaterium</name>
    <dbReference type="NCBI Taxonomy" id="1348623"/>
    <lineage>
        <taxon>Bacteria</taxon>
        <taxon>Bacillati</taxon>
        <taxon>Bacillota</taxon>
        <taxon>Bacilli</taxon>
        <taxon>Bacillales</taxon>
        <taxon>Bacillaceae</taxon>
        <taxon>Priestia</taxon>
    </lineage>
</organism>
<dbReference type="Proteomes" id="UP000031829">
    <property type="component" value="Chromosome"/>
</dbReference>
<dbReference type="KEGG" id="bmeg:BG04_2573"/>
<reference evidence="2 3" key="1">
    <citation type="journal article" date="2015" name="Genome Announc.">
        <title>Complete genome sequences for 35 biothreat assay-relevant bacillus species.</title>
        <authorList>
            <person name="Johnson S.L."/>
            <person name="Daligault H.E."/>
            <person name="Davenport K.W."/>
            <person name="Jaissle J."/>
            <person name="Frey K.G."/>
            <person name="Ladner J.T."/>
            <person name="Broomall S.M."/>
            <person name="Bishop-Lilly K.A."/>
            <person name="Bruce D.C."/>
            <person name="Gibbons H.S."/>
            <person name="Coyne S.R."/>
            <person name="Lo C.C."/>
            <person name="Meincke L."/>
            <person name="Munk A.C."/>
            <person name="Koroleva G.I."/>
            <person name="Rosenzweig C.N."/>
            <person name="Palacios G.F."/>
            <person name="Redden C.L."/>
            <person name="Minogue T.D."/>
            <person name="Chain P.S."/>
        </authorList>
    </citation>
    <scope>NUCLEOTIDE SEQUENCE [LARGE SCALE GENOMIC DNA]</scope>
    <source>
        <strain evidence="3">ATCC 14581 / DSM 32 / JCM 2506 / NBRC 15308 / NCIMB 9376 / NCTC 10342 / NRRL B-14308 / VKM B-512</strain>
    </source>
</reference>
<dbReference type="RefSeq" id="WP_016762773.1">
    <property type="nucleotide sequence ID" value="NZ_BCVB01000013.1"/>
</dbReference>
<evidence type="ECO:0000313" key="3">
    <source>
        <dbReference type="Proteomes" id="UP000031829"/>
    </source>
</evidence>
<dbReference type="HOGENOM" id="CLU_186599_0_0_9"/>
<evidence type="ECO:0000259" key="1">
    <source>
        <dbReference type="Pfam" id="PF11127"/>
    </source>
</evidence>
<dbReference type="Pfam" id="PF11127">
    <property type="entry name" value="YgaP-like_TM"/>
    <property type="match status" value="1"/>
</dbReference>
<proteinExistence type="predicted"/>
<accession>A0A0B6AES0</accession>
<name>A0A0B6AES0_PRIM2</name>
<sequence length="85" mass="9700">MKPNIGIVNALIRLTLGFTLLSWTTSRLSRRPYKDSYIFLGLMGALKVAEGITRFCPLTYAYDSCQKHDEHEHHPNGNEETYNPS</sequence>
<feature type="domain" description="Inner membrane protein YgaP-like transmembrane" evidence="1">
    <location>
        <begin position="1"/>
        <end position="59"/>
    </location>
</feature>
<dbReference type="InterPro" id="IPR021309">
    <property type="entry name" value="YgaP-like_TM"/>
</dbReference>
<dbReference type="GeneID" id="93640644"/>
<dbReference type="AlphaFoldDB" id="A0A0B6AES0"/>
<protein>
    <recommendedName>
        <fullName evidence="1">Inner membrane protein YgaP-like transmembrane domain-containing protein</fullName>
    </recommendedName>
</protein>